<sequence>MTNRIVRALVLAAAAAVVVVPATGASAVSTDVDCVDFTYQEDAQDHLDGQIGDPDRLDSDGDGIACETLPYRPVSAAPALASTPVYRFWSPRFDNAHFFTTSAAEASTIRTTDRNWIDEGVAFSAWLPVAGDCLGATPVHRFFSDRFKTHFYTASAQEQQHIAATDRNWTYEGVSYCATTTPVTGSVPVYRFWSPVFSKHFFTVSRSESHQLRTTDRNWSYEGIAFYVLP</sequence>
<keyword evidence="4" id="KW-1185">Reference proteome</keyword>
<proteinExistence type="predicted"/>
<evidence type="ECO:0000313" key="4">
    <source>
        <dbReference type="Proteomes" id="UP001317322"/>
    </source>
</evidence>
<feature type="domain" description="DUF5648" evidence="2">
    <location>
        <begin position="84"/>
        <end position="229"/>
    </location>
</feature>
<dbReference type="Pfam" id="PF18885">
    <property type="entry name" value="DUF5648"/>
    <property type="match status" value="1"/>
</dbReference>
<dbReference type="InterPro" id="IPR043708">
    <property type="entry name" value="DUF5648"/>
</dbReference>
<protein>
    <recommendedName>
        <fullName evidence="2">DUF5648 domain-containing protein</fullName>
    </recommendedName>
</protein>
<feature type="chain" id="PRO_5047076138" description="DUF5648 domain-containing protein" evidence="1">
    <location>
        <begin position="28"/>
        <end position="230"/>
    </location>
</feature>
<organism evidence="3 4">
    <name type="scientific">Cellulomonas wangsupingiae</name>
    <dbReference type="NCBI Taxonomy" id="2968085"/>
    <lineage>
        <taxon>Bacteria</taxon>
        <taxon>Bacillati</taxon>
        <taxon>Actinomycetota</taxon>
        <taxon>Actinomycetes</taxon>
        <taxon>Micrococcales</taxon>
        <taxon>Cellulomonadaceae</taxon>
        <taxon>Cellulomonas</taxon>
    </lineage>
</organism>
<dbReference type="RefSeq" id="WP_227563053.1">
    <property type="nucleotide sequence ID" value="NZ_CP101989.1"/>
</dbReference>
<feature type="signal peptide" evidence="1">
    <location>
        <begin position="1"/>
        <end position="27"/>
    </location>
</feature>
<accession>A0ABY5JZ96</accession>
<name>A0ABY5JZ96_9CELL</name>
<dbReference type="Proteomes" id="UP001317322">
    <property type="component" value="Chromosome"/>
</dbReference>
<dbReference type="EMBL" id="CP101989">
    <property type="protein sequence ID" value="UUI63507.1"/>
    <property type="molecule type" value="Genomic_DNA"/>
</dbReference>
<gene>
    <name evidence="3" type="ORF">NP075_10040</name>
</gene>
<evidence type="ECO:0000256" key="1">
    <source>
        <dbReference type="SAM" id="SignalP"/>
    </source>
</evidence>
<evidence type="ECO:0000259" key="2">
    <source>
        <dbReference type="Pfam" id="PF18885"/>
    </source>
</evidence>
<reference evidence="3 4" key="1">
    <citation type="submission" date="2022-07" db="EMBL/GenBank/DDBJ databases">
        <title>Novel species in genus cellulomonas.</title>
        <authorList>
            <person name="Ye L."/>
        </authorList>
    </citation>
    <scope>NUCLEOTIDE SEQUENCE [LARGE SCALE GENOMIC DNA]</scope>
    <source>
        <strain evidence="4">zg-Y908</strain>
    </source>
</reference>
<keyword evidence="1" id="KW-0732">Signal</keyword>
<evidence type="ECO:0000313" key="3">
    <source>
        <dbReference type="EMBL" id="UUI63507.1"/>
    </source>
</evidence>